<dbReference type="GO" id="GO:0003677">
    <property type="term" value="F:DNA binding"/>
    <property type="evidence" value="ECO:0007669"/>
    <property type="project" value="InterPro"/>
</dbReference>
<dbReference type="Proteomes" id="UP000434342">
    <property type="component" value="Unassembled WGS sequence"/>
</dbReference>
<dbReference type="GO" id="GO:0043138">
    <property type="term" value="F:3'-5' DNA helicase activity"/>
    <property type="evidence" value="ECO:0007669"/>
    <property type="project" value="TreeGrafter"/>
</dbReference>
<gene>
    <name evidence="1" type="ORF">FYJ69_04765</name>
    <name evidence="2" type="ORF">HF885_10080</name>
</gene>
<protein>
    <submittedName>
        <fullName evidence="1">AAA family ATPase</fullName>
    </submittedName>
</protein>
<dbReference type="InterPro" id="IPR027417">
    <property type="entry name" value="P-loop_NTPase"/>
</dbReference>
<evidence type="ECO:0000313" key="1">
    <source>
        <dbReference type="EMBL" id="MST60225.1"/>
    </source>
</evidence>
<dbReference type="Proteomes" id="UP000565613">
    <property type="component" value="Unassembled WGS sequence"/>
</dbReference>
<name>A0A6N7WTU4_9ACTN</name>
<organism evidence="1 3">
    <name type="scientific">Parafannyhessea umbonata</name>
    <dbReference type="NCBI Taxonomy" id="604330"/>
    <lineage>
        <taxon>Bacteria</taxon>
        <taxon>Bacillati</taxon>
        <taxon>Actinomycetota</taxon>
        <taxon>Coriobacteriia</taxon>
        <taxon>Coriobacteriales</taxon>
        <taxon>Atopobiaceae</taxon>
        <taxon>Parafannyhessea</taxon>
    </lineage>
</organism>
<dbReference type="SUPFAM" id="SSF52540">
    <property type="entry name" value="P-loop containing nucleoside triphosphate hydrolases"/>
    <property type="match status" value="1"/>
</dbReference>
<dbReference type="EMBL" id="JABAGR010000016">
    <property type="protein sequence ID" value="NMF26756.1"/>
    <property type="molecule type" value="Genomic_DNA"/>
</dbReference>
<evidence type="ECO:0000313" key="3">
    <source>
        <dbReference type="Proteomes" id="UP000434342"/>
    </source>
</evidence>
<dbReference type="GO" id="GO:0000725">
    <property type="term" value="P:recombinational repair"/>
    <property type="evidence" value="ECO:0007669"/>
    <property type="project" value="TreeGrafter"/>
</dbReference>
<dbReference type="AlphaFoldDB" id="A0A6N7WTU4"/>
<evidence type="ECO:0000313" key="4">
    <source>
        <dbReference type="Proteomes" id="UP000565613"/>
    </source>
</evidence>
<reference evidence="2 4" key="2">
    <citation type="submission" date="2020-04" db="EMBL/GenBank/DDBJ databases">
        <authorList>
            <person name="Hitch T.C.A."/>
            <person name="Wylensek D."/>
            <person name="Clavel T."/>
        </authorList>
    </citation>
    <scope>NUCLEOTIDE SEQUENCE [LARGE SCALE GENOMIC DNA]</scope>
    <source>
        <strain evidence="2 4">105184</strain>
    </source>
</reference>
<dbReference type="InterPro" id="IPR000212">
    <property type="entry name" value="DNA_helicase_UvrD/REP"/>
</dbReference>
<proteinExistence type="predicted"/>
<reference evidence="1 3" key="1">
    <citation type="submission" date="2019-08" db="EMBL/GenBank/DDBJ databases">
        <title>In-depth cultivation of the pig gut microbiome towards novel bacterial diversity and tailored functional studies.</title>
        <authorList>
            <person name="Wylensek D."/>
            <person name="Hitch T.C.A."/>
            <person name="Clavel T."/>
        </authorList>
    </citation>
    <scope>NUCLEOTIDE SEQUENCE [LARGE SCALE GENOMIC DNA]</scope>
    <source>
        <strain evidence="1 3">WB01_CNA04</strain>
    </source>
</reference>
<dbReference type="EMBL" id="VUND01000001">
    <property type="protein sequence ID" value="MST60225.1"/>
    <property type="molecule type" value="Genomic_DNA"/>
</dbReference>
<sequence length="448" mass="50575">MRIEVAGAGAGKTSSMASRILSEQVPEGKVVFCVAFTNAAVHNIESRIIGQNGSVPENVKVSTIHSFLYSELVQPYYHLLFGSRYEKISTINLPYKPQLRNAIISNLEKEGALHQTMIPKRAKWVVDKKSDDKATTKRMRKRVLSFFGYYCHKIVVDEAQDIDDDMLDVFLALDQAGIKLELFGDPKQDLRGHKCFRKLISTFPDEVSYKRDCHRCPEAHLHLSNRLACEAERQVADAKAREGSINVYFESDVGPDVAKFIENGRYGLAYISKKNARFNTHSEDVCHANDEALNHDLESQIRVKHGNTLTELELRREAFFVANQMKSLIIAGQHAKPVIYKYVNSGVFDFDNKRCSRIAEALSRLSNSQGGGVAVRSIEAIKGLEDTKCLFILTTDLTPYLLGDNKQDNRTKHLLYVALTRSLDELSVLVTKEVEDKYGRERIKKALT</sequence>
<dbReference type="Gene3D" id="3.40.50.300">
    <property type="entry name" value="P-loop containing nucleotide triphosphate hydrolases"/>
    <property type="match status" value="1"/>
</dbReference>
<dbReference type="Pfam" id="PF13245">
    <property type="entry name" value="AAA_19"/>
    <property type="match status" value="1"/>
</dbReference>
<dbReference type="RefSeq" id="WP_154540418.1">
    <property type="nucleotide sequence ID" value="NZ_JABAGR010000016.1"/>
</dbReference>
<dbReference type="PANTHER" id="PTHR11070">
    <property type="entry name" value="UVRD / RECB / PCRA DNA HELICASE FAMILY MEMBER"/>
    <property type="match status" value="1"/>
</dbReference>
<dbReference type="GO" id="GO:0005524">
    <property type="term" value="F:ATP binding"/>
    <property type="evidence" value="ECO:0007669"/>
    <property type="project" value="InterPro"/>
</dbReference>
<evidence type="ECO:0000313" key="2">
    <source>
        <dbReference type="EMBL" id="NMF26756.1"/>
    </source>
</evidence>
<dbReference type="PANTHER" id="PTHR11070:SF2">
    <property type="entry name" value="ATP-DEPENDENT DNA HELICASE SRS2"/>
    <property type="match status" value="1"/>
</dbReference>
<accession>A0A6N7WTU4</accession>
<comment type="caution">
    <text evidence="1">The sequence shown here is derived from an EMBL/GenBank/DDBJ whole genome shotgun (WGS) entry which is preliminary data.</text>
</comment>